<sequence length="1260" mass="144947">MKALIILSEYEVPEVIFEALETFLYITHLSYKAVDDVQNEDAQNAVVLRPFIDMAVLSHFYQSAFVKSTCRCLWQLMSNSFIAFKAACIFVWLHLLCRSSLCEDFLIIEMTSSLEERRTVALQNFVLLWKALREGHELLPVRKITFKPLLKATDVMLHGLLPTSSGVCICRHWFTDVLEHGDLHILLQMMCLEITRSDTFRVSPRFLTFSKAAVADDTAAGIMLFKLTTHTKHSLFHCDSVESCFVSDWATVFRKKYFQQRSTSDFSAKQPTKVFAKRGVVEVAERCTTANEELCCIECVVKTVLEEIVDYVEDVCQLKDCKPDRILFDDIIPEYLQFSTVGEYRKSNHRRIHSTLKIGRRSSSAPVDEFSLLHPVHGDWLLYYDVFDCSRVRHVFEIFLSLMDSCPAFFLNSLVYKPTVHSTKSYEQLIHILAEAFVRHEKAICGYECFTCGLTERKADAKIFSLPIVYLEIFISYSLFYIRSFYVNSPLSQVSEQQLRNNLSLKVLCLNFLSKCFREITVLVKRFGRPFAQHIINVFLSCRLQTHLMNCLIECVVDDGLLSPAVDSCSQCDDAVLLSVSILRFNYIRFATMMSDYRECLLDAIESLVETEHALRKCVVSGTACCTPDDSAFRSAFPTECYVPLTEKRSFVATVLCALRTERSRHPMWLKLVIHCVPYLCGSFPLLALVAVEQSFLNIESASKIYTHCCKTNYTTDLDVERWHTMPWNYVSTMLELVSKLFHQCITSLVVFSLNQKIARRNPAKTVIFFFWQGNGFWPLSLGYLKHFARCMPSEENALILCSGKDFCRGTFARNGTLHFHYRDLYGARHLQLANDTAVHHGSTRAGIFSGFEISSFQDIFQKLIDILTDIIGWQLNQSTWLKKTLVVIQDTEQDHILSVPMLRQSQSVGNDSTLSGTSDRRYNIEYSQEALNLISAHFVTMMDAVYRNEDKEKQMHVVNSVWTVILPFLKTRHVSNAKNFLSCCKLLVELSRLYLMKSLWRKHIVELIVDSSFFCMDDECSRQWSVIVDNVLSQDRMIFKEIMSKLAPSQNIFSSKEQEYDMRRNCLKRLSFILLSGEVDEYQAALPDIQERITDDLKVNCVPSVYSCLFLCFRVLVVRFSAPNLMSFWPSIVTELMQVLLQLEDYVNIVTMHVEDCRYKWIFTEVAYDSSSCNFSPFVLRVKEAFSILNGVKQTSDRKSFSVLPLKRITDIAQLAPFYLGLSRGHCSPAGEKTYENDTEQVAQIEASVFADLLEDWLF</sequence>
<dbReference type="GO" id="GO:0005829">
    <property type="term" value="C:cytosol"/>
    <property type="evidence" value="ECO:0007669"/>
    <property type="project" value="GOC"/>
</dbReference>
<dbReference type="OrthoDB" id="297643at2759"/>
<dbReference type="GO" id="GO:0005802">
    <property type="term" value="C:trans-Golgi network"/>
    <property type="evidence" value="ECO:0007669"/>
    <property type="project" value="TreeGrafter"/>
</dbReference>
<protein>
    <submittedName>
        <fullName evidence="5">HECT domain-containing protein</fullName>
    </submittedName>
</protein>
<dbReference type="GO" id="GO:0005768">
    <property type="term" value="C:endosome"/>
    <property type="evidence" value="ECO:0007669"/>
    <property type="project" value="TreeGrafter"/>
</dbReference>
<dbReference type="InterPro" id="IPR040314">
    <property type="entry name" value="DOP1"/>
</dbReference>
<dbReference type="Proteomes" id="UP000270296">
    <property type="component" value="Unassembled WGS sequence"/>
</dbReference>
<dbReference type="WBParaSite" id="SBAD_0000357301-mRNA-1">
    <property type="protein sequence ID" value="SBAD_0000357301-mRNA-1"/>
    <property type="gene ID" value="SBAD_0000357301"/>
</dbReference>
<evidence type="ECO:0000313" key="5">
    <source>
        <dbReference type="WBParaSite" id="SBAD_0000357301-mRNA-1"/>
    </source>
</evidence>
<reference evidence="5" key="1">
    <citation type="submission" date="2016-06" db="UniProtKB">
        <authorList>
            <consortium name="WormBaseParasite"/>
        </authorList>
    </citation>
    <scope>IDENTIFICATION</scope>
</reference>
<dbReference type="PANTHER" id="PTHR14042">
    <property type="entry name" value="DOPEY-RELATED"/>
    <property type="match status" value="1"/>
</dbReference>
<keyword evidence="4" id="KW-1185">Reference proteome</keyword>
<gene>
    <name evidence="3" type="ORF">SBAD_LOCUS3414</name>
</gene>
<dbReference type="InterPro" id="IPR056459">
    <property type="entry name" value="TPR_DOP1"/>
</dbReference>
<dbReference type="Pfam" id="PF24601">
    <property type="entry name" value="TPR_DOP1"/>
    <property type="match status" value="1"/>
</dbReference>
<dbReference type="GO" id="GO:0006895">
    <property type="term" value="P:Golgi to endosome transport"/>
    <property type="evidence" value="ECO:0007669"/>
    <property type="project" value="InterPro"/>
</dbReference>
<feature type="domain" description="DOP1-like C-terminal" evidence="1">
    <location>
        <begin position="938"/>
        <end position="1144"/>
    </location>
</feature>
<evidence type="ECO:0000259" key="2">
    <source>
        <dbReference type="Pfam" id="PF24601"/>
    </source>
</evidence>
<organism evidence="5">
    <name type="scientific">Soboliphyme baturini</name>
    <dbReference type="NCBI Taxonomy" id="241478"/>
    <lineage>
        <taxon>Eukaryota</taxon>
        <taxon>Metazoa</taxon>
        <taxon>Ecdysozoa</taxon>
        <taxon>Nematoda</taxon>
        <taxon>Enoplea</taxon>
        <taxon>Dorylaimia</taxon>
        <taxon>Dioctophymatida</taxon>
        <taxon>Dioctophymatoidea</taxon>
        <taxon>Soboliphymatidae</taxon>
        <taxon>Soboliphyme</taxon>
    </lineage>
</organism>
<evidence type="ECO:0000259" key="1">
    <source>
        <dbReference type="Pfam" id="PF24598"/>
    </source>
</evidence>
<dbReference type="PANTHER" id="PTHR14042:SF24">
    <property type="entry name" value="PROTEIN DOPEY-1 HOMOLOG"/>
    <property type="match status" value="1"/>
</dbReference>
<evidence type="ECO:0000313" key="3">
    <source>
        <dbReference type="EMBL" id="VDP01078.1"/>
    </source>
</evidence>
<proteinExistence type="predicted"/>
<dbReference type="EMBL" id="UZAM01007732">
    <property type="protein sequence ID" value="VDP01078.1"/>
    <property type="molecule type" value="Genomic_DNA"/>
</dbReference>
<dbReference type="Pfam" id="PF24598">
    <property type="entry name" value="DOP1_C"/>
    <property type="match status" value="1"/>
</dbReference>
<dbReference type="InterPro" id="IPR056457">
    <property type="entry name" value="DOP1_C"/>
</dbReference>
<feature type="domain" description="DOP1-like TPR" evidence="2">
    <location>
        <begin position="374"/>
        <end position="746"/>
    </location>
</feature>
<dbReference type="AlphaFoldDB" id="A0A183IIG9"/>
<evidence type="ECO:0000313" key="4">
    <source>
        <dbReference type="Proteomes" id="UP000270296"/>
    </source>
</evidence>
<accession>A0A183IIG9</accession>
<reference evidence="3 4" key="2">
    <citation type="submission" date="2018-11" db="EMBL/GenBank/DDBJ databases">
        <authorList>
            <consortium name="Pathogen Informatics"/>
        </authorList>
    </citation>
    <scope>NUCLEOTIDE SEQUENCE [LARGE SCALE GENOMIC DNA]</scope>
</reference>
<name>A0A183IIG9_9BILA</name>